<gene>
    <name evidence="7" type="ORF">UFOPK1704_00689</name>
</gene>
<keyword evidence="4" id="KW-0413">Isomerase</keyword>
<dbReference type="Pfam" id="PF00425">
    <property type="entry name" value="Chorismate_bind"/>
    <property type="match status" value="1"/>
</dbReference>
<evidence type="ECO:0000256" key="3">
    <source>
        <dbReference type="ARBA" id="ARBA00012824"/>
    </source>
</evidence>
<dbReference type="GO" id="GO:0008909">
    <property type="term" value="F:isochorismate synthase activity"/>
    <property type="evidence" value="ECO:0007669"/>
    <property type="project" value="UniProtKB-EC"/>
</dbReference>
<dbReference type="EMBL" id="CAEZTQ010000125">
    <property type="protein sequence ID" value="CAB4575638.1"/>
    <property type="molecule type" value="Genomic_DNA"/>
</dbReference>
<dbReference type="InterPro" id="IPR015890">
    <property type="entry name" value="Chorismate_C"/>
</dbReference>
<dbReference type="AlphaFoldDB" id="A0A6J6ES55"/>
<evidence type="ECO:0000313" key="7">
    <source>
        <dbReference type="EMBL" id="CAB4575638.1"/>
    </source>
</evidence>
<feature type="domain" description="Chorismate-utilising enzyme C-terminal" evidence="6">
    <location>
        <begin position="143"/>
        <end position="393"/>
    </location>
</feature>
<evidence type="ECO:0000256" key="4">
    <source>
        <dbReference type="ARBA" id="ARBA00023235"/>
    </source>
</evidence>
<reference evidence="7" key="1">
    <citation type="submission" date="2020-05" db="EMBL/GenBank/DDBJ databases">
        <authorList>
            <person name="Chiriac C."/>
            <person name="Salcher M."/>
            <person name="Ghai R."/>
            <person name="Kavagutti S V."/>
        </authorList>
    </citation>
    <scope>NUCLEOTIDE SEQUENCE</scope>
</reference>
<protein>
    <recommendedName>
        <fullName evidence="3">isochorismate synthase</fullName>
        <ecNumber evidence="3">5.4.4.2</ecNumber>
    </recommendedName>
    <alternativeName>
        <fullName evidence="5">Isochorismate mutase</fullName>
    </alternativeName>
</protein>
<dbReference type="EC" id="5.4.4.2" evidence="3"/>
<proteinExistence type="inferred from homology"/>
<evidence type="ECO:0000256" key="5">
    <source>
        <dbReference type="ARBA" id="ARBA00041564"/>
    </source>
</evidence>
<evidence type="ECO:0000259" key="6">
    <source>
        <dbReference type="Pfam" id="PF00425"/>
    </source>
</evidence>
<comment type="similarity">
    <text evidence="2">Belongs to the isochorismate synthase family.</text>
</comment>
<comment type="catalytic activity">
    <reaction evidence="1">
        <text>chorismate = isochorismate</text>
        <dbReference type="Rhea" id="RHEA:18985"/>
        <dbReference type="ChEBI" id="CHEBI:29748"/>
        <dbReference type="ChEBI" id="CHEBI:29780"/>
        <dbReference type="EC" id="5.4.4.2"/>
    </reaction>
</comment>
<dbReference type="Gene3D" id="3.60.120.10">
    <property type="entry name" value="Anthranilate synthase"/>
    <property type="match status" value="1"/>
</dbReference>
<accession>A0A6J6ES55</accession>
<dbReference type="InterPro" id="IPR005801">
    <property type="entry name" value="ADC_synthase"/>
</dbReference>
<organism evidence="7">
    <name type="scientific">freshwater metagenome</name>
    <dbReference type="NCBI Taxonomy" id="449393"/>
    <lineage>
        <taxon>unclassified sequences</taxon>
        <taxon>metagenomes</taxon>
        <taxon>ecological metagenomes</taxon>
    </lineage>
</organism>
<dbReference type="InterPro" id="IPR004561">
    <property type="entry name" value="IsoChor_synthase"/>
</dbReference>
<dbReference type="InterPro" id="IPR019999">
    <property type="entry name" value="Anth_synth_I-like"/>
</dbReference>
<dbReference type="PANTHER" id="PTHR42839:SF2">
    <property type="entry name" value="ISOCHORISMATE SYNTHASE ENTC"/>
    <property type="match status" value="1"/>
</dbReference>
<sequence>MRFRSVEVAESFDLNNVCQGDGFLFVRDGVGHAGRGTYASGTSHDVLSRLSSATQSEQHSRDEVPISFGLVPFLSSQPDLFFIPTVLFSKTSSGEQLLTLVGDSEDDLTDEVVDQVIRDAVNTQPPRPSGNSFQVSPRTPIGRYLDAVLAARQSVRNGILHKAVIARDIEVLASEPIDVHSVLLRLRSSFGSSYRYCIHNMIGASPELLVEVDQRTVRSHPLAGTAPRTGDPQTDAALATALMHSTKDQIEHRVVIDMVRDTLLPYCSFLDWEADPSIVTVANVQHLGTSIEGALTEPPVDVMTLVKALTPTPALGGFPSQQAIEFIQAHEMMERGFYGGAVGWCNARGQGTFAVTIRCAELTDDRRIARLFAGGGIVAESDPYSELAETQAKFQAMLSAIVRP</sequence>
<dbReference type="SUPFAM" id="SSF56322">
    <property type="entry name" value="ADC synthase"/>
    <property type="match status" value="1"/>
</dbReference>
<dbReference type="NCBIfam" id="TIGR00543">
    <property type="entry name" value="isochor_syn"/>
    <property type="match status" value="1"/>
</dbReference>
<name>A0A6J6ES55_9ZZZZ</name>
<dbReference type="PRINTS" id="PR00095">
    <property type="entry name" value="ANTSNTHASEI"/>
</dbReference>
<evidence type="ECO:0000256" key="1">
    <source>
        <dbReference type="ARBA" id="ARBA00000799"/>
    </source>
</evidence>
<dbReference type="PANTHER" id="PTHR42839">
    <property type="entry name" value="ISOCHORISMATE SYNTHASE ENTC"/>
    <property type="match status" value="1"/>
</dbReference>
<evidence type="ECO:0000256" key="2">
    <source>
        <dbReference type="ARBA" id="ARBA00005297"/>
    </source>
</evidence>